<evidence type="ECO:0000313" key="2">
    <source>
        <dbReference type="EMBL" id="SEE93602.1"/>
    </source>
</evidence>
<dbReference type="InterPro" id="IPR012338">
    <property type="entry name" value="Beta-lactam/transpept-like"/>
</dbReference>
<accession>A0A1H5MW80</accession>
<sequence>MRIFYFLIIFFLFSSGYAQKLTERIDLLVLEHHASYPDVGLVVSASKAEEVVFEDAYGYSNREFQVKAQPQHKFRIGSITKQFTAVAIIKLMEEGKLSLNDPLQKYLPGFPSEIKLEHLLTHTSGLMDYGNKPDWFPKVSKQDLEPEALADYIQKDTLQFTPGSRFAYNNSGYHLLGLIIKKLSKKSYEEYLKNEIFEPLGMNDSFAHSSSEVVADMAEGYEDINGKAYAPEFIHPKQPFAAGNIVSTAADLRKWYSGLFSGKIIKPETLEKALTPYTLIDSTKTKYGLGWQVDNLQGLQMVNHGSYYPGYTAEAWYFPETEVLVTAFSNSMPLTNMVKKIGLIANSKPLEKKEFLQLSHKELLPLNATYQKDNDQWKFQVIENKIYYSRNNSSRYEIKPVKKDLFYSLDWDIFLEFKDAENGVYQTYVFHWNGTETEYSLVSEEKTSLH</sequence>
<dbReference type="EMBL" id="FNUG01000003">
    <property type="protein sequence ID" value="SEE93602.1"/>
    <property type="molecule type" value="Genomic_DNA"/>
</dbReference>
<gene>
    <name evidence="2" type="ORF">SAMN04488034_103153</name>
</gene>
<keyword evidence="3" id="KW-1185">Reference proteome</keyword>
<evidence type="ECO:0000259" key="1">
    <source>
        <dbReference type="Pfam" id="PF00144"/>
    </source>
</evidence>
<dbReference type="InterPro" id="IPR001466">
    <property type="entry name" value="Beta-lactam-related"/>
</dbReference>
<proteinExistence type="predicted"/>
<dbReference type="OrthoDB" id="9793489at2"/>
<evidence type="ECO:0000313" key="3">
    <source>
        <dbReference type="Proteomes" id="UP000199448"/>
    </source>
</evidence>
<name>A0A1H5MW80_9FLAO</name>
<dbReference type="SUPFAM" id="SSF56601">
    <property type="entry name" value="beta-lactamase/transpeptidase-like"/>
    <property type="match status" value="1"/>
</dbReference>
<protein>
    <submittedName>
        <fullName evidence="2">CubicO group peptidase, beta-lactamase class C family</fullName>
    </submittedName>
</protein>
<dbReference type="AlphaFoldDB" id="A0A1H5MW80"/>
<organism evidence="2 3">
    <name type="scientific">Salinimicrobium catena</name>
    <dbReference type="NCBI Taxonomy" id="390640"/>
    <lineage>
        <taxon>Bacteria</taxon>
        <taxon>Pseudomonadati</taxon>
        <taxon>Bacteroidota</taxon>
        <taxon>Flavobacteriia</taxon>
        <taxon>Flavobacteriales</taxon>
        <taxon>Flavobacteriaceae</taxon>
        <taxon>Salinimicrobium</taxon>
    </lineage>
</organism>
<feature type="domain" description="Beta-lactamase-related" evidence="1">
    <location>
        <begin position="39"/>
        <end position="336"/>
    </location>
</feature>
<dbReference type="RefSeq" id="WP_093113100.1">
    <property type="nucleotide sequence ID" value="NZ_FNGG01000003.1"/>
</dbReference>
<dbReference type="STRING" id="390640.SAMN04488034_103153"/>
<reference evidence="2 3" key="1">
    <citation type="submission" date="2016-10" db="EMBL/GenBank/DDBJ databases">
        <authorList>
            <person name="de Groot N.N."/>
        </authorList>
    </citation>
    <scope>NUCLEOTIDE SEQUENCE [LARGE SCALE GENOMIC DNA]</scope>
    <source>
        <strain evidence="2 3">DSM 23553</strain>
    </source>
</reference>
<dbReference type="PANTHER" id="PTHR46825:SF9">
    <property type="entry name" value="BETA-LACTAMASE-RELATED DOMAIN-CONTAINING PROTEIN"/>
    <property type="match status" value="1"/>
</dbReference>
<dbReference type="Pfam" id="PF00144">
    <property type="entry name" value="Beta-lactamase"/>
    <property type="match status" value="1"/>
</dbReference>
<dbReference type="Proteomes" id="UP000199448">
    <property type="component" value="Unassembled WGS sequence"/>
</dbReference>
<dbReference type="Gene3D" id="3.40.710.10">
    <property type="entry name" value="DD-peptidase/beta-lactamase superfamily"/>
    <property type="match status" value="1"/>
</dbReference>
<dbReference type="InterPro" id="IPR050491">
    <property type="entry name" value="AmpC-like"/>
</dbReference>
<dbReference type="PANTHER" id="PTHR46825">
    <property type="entry name" value="D-ALANYL-D-ALANINE-CARBOXYPEPTIDASE/ENDOPEPTIDASE AMPH"/>
    <property type="match status" value="1"/>
</dbReference>